<dbReference type="Proteomes" id="UP000703720">
    <property type="component" value="Unassembled WGS sequence"/>
</dbReference>
<evidence type="ECO:0000313" key="2">
    <source>
        <dbReference type="EMBL" id="MBP2379417.1"/>
    </source>
</evidence>
<dbReference type="InterPro" id="IPR050266">
    <property type="entry name" value="AB_hydrolase_sf"/>
</dbReference>
<accession>A0ABS4WT77</accession>
<keyword evidence="3" id="KW-1185">Reference proteome</keyword>
<dbReference type="Gene3D" id="3.40.50.1820">
    <property type="entry name" value="alpha/beta hydrolase"/>
    <property type="match status" value="1"/>
</dbReference>
<evidence type="ECO:0000313" key="3">
    <source>
        <dbReference type="Proteomes" id="UP000703720"/>
    </source>
</evidence>
<protein>
    <submittedName>
        <fullName evidence="2">Pimeloyl-ACP methyl ester carboxylesterase</fullName>
    </submittedName>
</protein>
<dbReference type="RefSeq" id="WP_210098493.1">
    <property type="nucleotide sequence ID" value="NZ_BAAAIO010000002.1"/>
</dbReference>
<feature type="domain" description="AB hydrolase-1" evidence="1">
    <location>
        <begin position="21"/>
        <end position="235"/>
    </location>
</feature>
<dbReference type="PANTHER" id="PTHR43798:SF33">
    <property type="entry name" value="HYDROLASE, PUTATIVE (AFU_ORTHOLOGUE AFUA_2G14860)-RELATED"/>
    <property type="match status" value="1"/>
</dbReference>
<dbReference type="InterPro" id="IPR029058">
    <property type="entry name" value="AB_hydrolase_fold"/>
</dbReference>
<proteinExistence type="predicted"/>
<reference evidence="2 3" key="1">
    <citation type="submission" date="2021-03" db="EMBL/GenBank/DDBJ databases">
        <title>Sequencing the genomes of 1000 actinobacteria strains.</title>
        <authorList>
            <person name="Klenk H.-P."/>
        </authorList>
    </citation>
    <scope>NUCLEOTIDE SEQUENCE [LARGE SCALE GENOMIC DNA]</scope>
    <source>
        <strain evidence="2 3">DSM 13468</strain>
    </source>
</reference>
<sequence>MLLHAIDAPADAVSGADATTVVLLHGMMGSSESWWRVIPRLTARGYRVLALDLPGHGLSPRDPDLTIEQAAASVVETVQKLASRHPVAAIGHSYGASVLAAAAGELRPEVAVYVDASLRLVGGHDRARLAAQYDDDRHARSSAESLRASRPYYSDTDAAVEARAASRFDPATMASVSCGADHVWLPDAGSIVVRADPSTWVSDADAERFERHGIDVRSISGAAHTVWYSHFDEFLASVPELFG</sequence>
<comment type="caution">
    <text evidence="2">The sequence shown here is derived from an EMBL/GenBank/DDBJ whole genome shotgun (WGS) entry which is preliminary data.</text>
</comment>
<name>A0ABS4WT77_9MICO</name>
<gene>
    <name evidence="2" type="ORF">JOF42_002912</name>
</gene>
<dbReference type="Pfam" id="PF12697">
    <property type="entry name" value="Abhydrolase_6"/>
    <property type="match status" value="1"/>
</dbReference>
<dbReference type="InterPro" id="IPR000073">
    <property type="entry name" value="AB_hydrolase_1"/>
</dbReference>
<dbReference type="EMBL" id="JAGIOA010000001">
    <property type="protein sequence ID" value="MBP2379417.1"/>
    <property type="molecule type" value="Genomic_DNA"/>
</dbReference>
<dbReference type="SUPFAM" id="SSF53474">
    <property type="entry name" value="alpha/beta-Hydrolases"/>
    <property type="match status" value="1"/>
</dbReference>
<organism evidence="2 3">
    <name type="scientific">Microbacterium phyllosphaerae</name>
    <dbReference type="NCBI Taxonomy" id="124798"/>
    <lineage>
        <taxon>Bacteria</taxon>
        <taxon>Bacillati</taxon>
        <taxon>Actinomycetota</taxon>
        <taxon>Actinomycetes</taxon>
        <taxon>Micrococcales</taxon>
        <taxon>Microbacteriaceae</taxon>
        <taxon>Microbacterium</taxon>
    </lineage>
</organism>
<evidence type="ECO:0000259" key="1">
    <source>
        <dbReference type="Pfam" id="PF12697"/>
    </source>
</evidence>
<dbReference type="PANTHER" id="PTHR43798">
    <property type="entry name" value="MONOACYLGLYCEROL LIPASE"/>
    <property type="match status" value="1"/>
</dbReference>